<dbReference type="PROSITE" id="PS51318">
    <property type="entry name" value="TAT"/>
    <property type="match status" value="1"/>
</dbReference>
<keyword evidence="1" id="KW-0732">Signal</keyword>
<dbReference type="InterPro" id="IPR011447">
    <property type="entry name" value="DUF1552"/>
</dbReference>
<accession>A0A5C6B0K9</accession>
<dbReference type="AlphaFoldDB" id="A0A5C6B0K9"/>
<evidence type="ECO:0000256" key="1">
    <source>
        <dbReference type="SAM" id="SignalP"/>
    </source>
</evidence>
<evidence type="ECO:0000313" key="2">
    <source>
        <dbReference type="EMBL" id="TWU04932.1"/>
    </source>
</evidence>
<dbReference type="RefSeq" id="WP_146520261.1">
    <property type="nucleotide sequence ID" value="NZ_CP151726.1"/>
</dbReference>
<feature type="signal peptide" evidence="1">
    <location>
        <begin position="1"/>
        <end position="41"/>
    </location>
</feature>
<feature type="chain" id="PRO_5022907424" description="DUF1552 domain-containing protein" evidence="1">
    <location>
        <begin position="42"/>
        <end position="469"/>
    </location>
</feature>
<comment type="caution">
    <text evidence="2">The sequence shown here is derived from an EMBL/GenBank/DDBJ whole genome shotgun (WGS) entry which is preliminary data.</text>
</comment>
<evidence type="ECO:0000313" key="3">
    <source>
        <dbReference type="Proteomes" id="UP000320176"/>
    </source>
</evidence>
<dbReference type="InterPro" id="IPR006311">
    <property type="entry name" value="TAT_signal"/>
</dbReference>
<reference evidence="2 3" key="1">
    <citation type="submission" date="2019-02" db="EMBL/GenBank/DDBJ databases">
        <title>Deep-cultivation of Planctomycetes and their phenomic and genomic characterization uncovers novel biology.</title>
        <authorList>
            <person name="Wiegand S."/>
            <person name="Jogler M."/>
            <person name="Boedeker C."/>
            <person name="Pinto D."/>
            <person name="Vollmers J."/>
            <person name="Rivas-Marin E."/>
            <person name="Kohn T."/>
            <person name="Peeters S.H."/>
            <person name="Heuer A."/>
            <person name="Rast P."/>
            <person name="Oberbeckmann S."/>
            <person name="Bunk B."/>
            <person name="Jeske O."/>
            <person name="Meyerdierks A."/>
            <person name="Storesund J.E."/>
            <person name="Kallscheuer N."/>
            <person name="Luecker S."/>
            <person name="Lage O.M."/>
            <person name="Pohl T."/>
            <person name="Merkel B.J."/>
            <person name="Hornburger P."/>
            <person name="Mueller R.-W."/>
            <person name="Bruemmer F."/>
            <person name="Labrenz M."/>
            <person name="Spormann A.M."/>
            <person name="Op Den Camp H."/>
            <person name="Overmann J."/>
            <person name="Amann R."/>
            <person name="Jetten M.S.M."/>
            <person name="Mascher T."/>
            <person name="Medema M.H."/>
            <person name="Devos D.P."/>
            <person name="Kaster A.-K."/>
            <person name="Ovreas L."/>
            <person name="Rohde M."/>
            <person name="Galperin M.Y."/>
            <person name="Jogler C."/>
        </authorList>
    </citation>
    <scope>NUCLEOTIDE SEQUENCE [LARGE SCALE GENOMIC DNA]</scope>
    <source>
        <strain evidence="2 3">Pla52n</strain>
    </source>
</reference>
<evidence type="ECO:0008006" key="4">
    <source>
        <dbReference type="Google" id="ProtNLM"/>
    </source>
</evidence>
<organism evidence="2 3">
    <name type="scientific">Stieleria varia</name>
    <dbReference type="NCBI Taxonomy" id="2528005"/>
    <lineage>
        <taxon>Bacteria</taxon>
        <taxon>Pseudomonadati</taxon>
        <taxon>Planctomycetota</taxon>
        <taxon>Planctomycetia</taxon>
        <taxon>Pirellulales</taxon>
        <taxon>Pirellulaceae</taxon>
        <taxon>Stieleria</taxon>
    </lineage>
</organism>
<gene>
    <name evidence="2" type="ORF">Pla52n_29770</name>
</gene>
<sequence precursor="true">MHPKYNQSKQAERNASLQRRRFLRGLGAAIAVPMLPSIAHAAGDAAGINSTSGATSRGGDGSAPLRMAYFIHPNGVVQDYWFPKVNGNDFEFNRTMKPLEEVKEHVQVITGLDQLNATPGNDGGGDHARAGATYLTGMRAKKTGGKDIRCGISIDQVAAQQLGHLTRFASLELTCDAIRNTGSCDTGYACAYQYNMSWSSPTTPVTPEPNPRLVFERLFGTGDHGERKRSFEIRRERQKSILDFVMEDTRSLTRDMGYEDQVKLDEYLSNVRELERRISDTEQIAKIPDPNMPTPAGIPGNIGDHMDLMYDLLILAFQTDQTRIATLLLAYDGSNLPYPELGISEGHHWLTHNLRVPEYKEKVGQIEVYWMQRFAKFIRKMRDTPDIDGSRLIDNVMMLYGSAISDGNMHKHDNCPAILVGGGGGTLQPGRVTDAAGIPMSNMYVSMLEKFGVQGVTQFGDSNGRYDDI</sequence>
<dbReference type="Pfam" id="PF07586">
    <property type="entry name" value="HXXSHH"/>
    <property type="match status" value="1"/>
</dbReference>
<dbReference type="Proteomes" id="UP000320176">
    <property type="component" value="Unassembled WGS sequence"/>
</dbReference>
<protein>
    <recommendedName>
        <fullName evidence="4">DUF1552 domain-containing protein</fullName>
    </recommendedName>
</protein>
<dbReference type="OrthoDB" id="9146593at2"/>
<dbReference type="EMBL" id="SJPN01000003">
    <property type="protein sequence ID" value="TWU04932.1"/>
    <property type="molecule type" value="Genomic_DNA"/>
</dbReference>
<proteinExistence type="predicted"/>
<keyword evidence="3" id="KW-1185">Reference proteome</keyword>
<name>A0A5C6B0K9_9BACT</name>